<dbReference type="EMBL" id="MSDF01000009">
    <property type="protein sequence ID" value="OPA99093.1"/>
    <property type="molecule type" value="Genomic_DNA"/>
</dbReference>
<reference evidence="2 3" key="1">
    <citation type="submission" date="2016-12" db="EMBL/GenBank/DDBJ databases">
        <title>Draft genome sequences of seven strains of Pseudomonas fluorescens that produce 4-formylaminooxyvinylglycine.</title>
        <authorList>
            <person name="Okrent R.A."/>
            <person name="Manning V.A."/>
            <person name="Trippe K.M."/>
        </authorList>
    </citation>
    <scope>NUCLEOTIDE SEQUENCE [LARGE SCALE GENOMIC DNA]</scope>
    <source>
        <strain evidence="2 3">P5A</strain>
    </source>
</reference>
<gene>
    <name evidence="2" type="ORF">BFW87_04730</name>
</gene>
<dbReference type="Proteomes" id="UP000190965">
    <property type="component" value="Unassembled WGS sequence"/>
</dbReference>
<feature type="compositionally biased region" description="Low complexity" evidence="1">
    <location>
        <begin position="60"/>
        <end position="73"/>
    </location>
</feature>
<evidence type="ECO:0000256" key="1">
    <source>
        <dbReference type="SAM" id="MobiDB-lite"/>
    </source>
</evidence>
<comment type="caution">
    <text evidence="2">The sequence shown here is derived from an EMBL/GenBank/DDBJ whole genome shotgun (WGS) entry which is preliminary data.</text>
</comment>
<evidence type="ECO:0000313" key="3">
    <source>
        <dbReference type="Proteomes" id="UP000190965"/>
    </source>
</evidence>
<dbReference type="AlphaFoldDB" id="A0A1T2Z5C4"/>
<organism evidence="2 3">
    <name type="scientific">Pseudomonas fluorescens</name>
    <dbReference type="NCBI Taxonomy" id="294"/>
    <lineage>
        <taxon>Bacteria</taxon>
        <taxon>Pseudomonadati</taxon>
        <taxon>Pseudomonadota</taxon>
        <taxon>Gammaproteobacteria</taxon>
        <taxon>Pseudomonadales</taxon>
        <taxon>Pseudomonadaceae</taxon>
        <taxon>Pseudomonas</taxon>
    </lineage>
</organism>
<evidence type="ECO:0000313" key="2">
    <source>
        <dbReference type="EMBL" id="OPA99093.1"/>
    </source>
</evidence>
<accession>A0A1T2Z5C4</accession>
<protein>
    <submittedName>
        <fullName evidence="2">Uncharacterized protein</fullName>
    </submittedName>
</protein>
<feature type="region of interest" description="Disordered" evidence="1">
    <location>
        <begin position="48"/>
        <end position="73"/>
    </location>
</feature>
<name>A0A1T2Z5C4_PSEFL</name>
<sequence>MGLVGEALKMGTELVKMATQAAQSQSGNKEGGGDKDKIAHQEMHNQKRVDFGGEGGGSTNHININANVNSNAA</sequence>
<proteinExistence type="predicted"/>